<dbReference type="InterPro" id="IPR004533">
    <property type="entry name" value="CDP-diaglyc--ser_O-PTrfase"/>
</dbReference>
<name>U7UAZ4_9FIRM</name>
<dbReference type="GO" id="GO:0003882">
    <property type="term" value="F:CDP-diacylglycerol-serine O-phosphatidyltransferase activity"/>
    <property type="evidence" value="ECO:0007669"/>
    <property type="project" value="UniProtKB-EC"/>
</dbReference>
<keyword evidence="12 17" id="KW-0472">Membrane</keyword>
<comment type="catalytic activity">
    <reaction evidence="1">
        <text>a CDP-1,2-diacyl-sn-glycerol + L-serine = a 1,2-diacyl-sn-glycero-3-phospho-L-serine + CMP + H(+)</text>
        <dbReference type="Rhea" id="RHEA:16913"/>
        <dbReference type="ChEBI" id="CHEBI:15378"/>
        <dbReference type="ChEBI" id="CHEBI:33384"/>
        <dbReference type="ChEBI" id="CHEBI:57262"/>
        <dbReference type="ChEBI" id="CHEBI:58332"/>
        <dbReference type="ChEBI" id="CHEBI:60377"/>
        <dbReference type="EC" id="2.7.8.8"/>
    </reaction>
</comment>
<evidence type="ECO:0000256" key="4">
    <source>
        <dbReference type="ARBA" id="ARBA00010441"/>
    </source>
</evidence>
<evidence type="ECO:0000256" key="13">
    <source>
        <dbReference type="ARBA" id="ARBA00023209"/>
    </source>
</evidence>
<evidence type="ECO:0000256" key="6">
    <source>
        <dbReference type="ARBA" id="ARBA00017171"/>
    </source>
</evidence>
<evidence type="ECO:0000256" key="2">
    <source>
        <dbReference type="ARBA" id="ARBA00004141"/>
    </source>
</evidence>
<evidence type="ECO:0000256" key="1">
    <source>
        <dbReference type="ARBA" id="ARBA00000287"/>
    </source>
</evidence>
<dbReference type="InterPro" id="IPR000462">
    <property type="entry name" value="CDP-OH_P_trans"/>
</dbReference>
<evidence type="ECO:0000256" key="8">
    <source>
        <dbReference type="ARBA" id="ARBA00022679"/>
    </source>
</evidence>
<comment type="subcellular location">
    <subcellularLocation>
        <location evidence="3">Endomembrane system</location>
    </subcellularLocation>
    <subcellularLocation>
        <location evidence="2">Membrane</location>
        <topology evidence="2">Multi-pass membrane protein</topology>
    </subcellularLocation>
</comment>
<keyword evidence="9 17" id="KW-0812">Transmembrane</keyword>
<dbReference type="InterPro" id="IPR043130">
    <property type="entry name" value="CDP-OH_PTrfase_TM_dom"/>
</dbReference>
<evidence type="ECO:0000313" key="18">
    <source>
        <dbReference type="EMBL" id="ERT56525.1"/>
    </source>
</evidence>
<feature type="transmembrane region" description="Helical" evidence="17">
    <location>
        <begin position="7"/>
        <end position="23"/>
    </location>
</feature>
<dbReference type="EMBL" id="AWXA01000062">
    <property type="protein sequence ID" value="ERT56525.1"/>
    <property type="molecule type" value="Genomic_DNA"/>
</dbReference>
<dbReference type="RefSeq" id="WP_023054688.1">
    <property type="nucleotide sequence ID" value="NZ_AWXA01000062.1"/>
</dbReference>
<evidence type="ECO:0000256" key="9">
    <source>
        <dbReference type="ARBA" id="ARBA00022692"/>
    </source>
</evidence>
<dbReference type="Pfam" id="PF01066">
    <property type="entry name" value="CDP-OH_P_transf"/>
    <property type="match status" value="1"/>
</dbReference>
<feature type="transmembrane region" description="Helical" evidence="17">
    <location>
        <begin position="175"/>
        <end position="195"/>
    </location>
</feature>
<comment type="similarity">
    <text evidence="4 16">Belongs to the CDP-alcohol phosphatidyltransferase class-I family.</text>
</comment>
<keyword evidence="13" id="KW-0594">Phospholipid biosynthesis</keyword>
<keyword evidence="11" id="KW-0443">Lipid metabolism</keyword>
<evidence type="ECO:0000256" key="11">
    <source>
        <dbReference type="ARBA" id="ARBA00023098"/>
    </source>
</evidence>
<keyword evidence="8 16" id="KW-0808">Transferase</keyword>
<reference evidence="18 19" key="1">
    <citation type="submission" date="2013-09" db="EMBL/GenBank/DDBJ databases">
        <authorList>
            <person name="Durkin A.S."/>
            <person name="Haft D.R."/>
            <person name="McCorrison J."/>
            <person name="Torralba M."/>
            <person name="Gillis M."/>
            <person name="Haft D.H."/>
            <person name="Methe B."/>
            <person name="Sutton G."/>
            <person name="Nelson K.E."/>
        </authorList>
    </citation>
    <scope>NUCLEOTIDE SEQUENCE [LARGE SCALE GENOMIC DNA]</scope>
    <source>
        <strain evidence="18 19">BV3C16-1</strain>
    </source>
</reference>
<feature type="transmembrane region" description="Helical" evidence="17">
    <location>
        <begin position="129"/>
        <end position="155"/>
    </location>
</feature>
<protein>
    <recommendedName>
        <fullName evidence="6">CDP-diacylglycerol--serine O-phosphatidyltransferase</fullName>
        <ecNumber evidence="5">2.7.8.8</ecNumber>
    </recommendedName>
    <alternativeName>
        <fullName evidence="15">Phosphatidylserine synthase</fullName>
    </alternativeName>
</protein>
<gene>
    <name evidence="18" type="primary">pssA</name>
    <name evidence="18" type="ORF">HMPREF1250_1539</name>
</gene>
<evidence type="ECO:0000256" key="3">
    <source>
        <dbReference type="ARBA" id="ARBA00004308"/>
    </source>
</evidence>
<keyword evidence="10 17" id="KW-1133">Transmembrane helix</keyword>
<dbReference type="NCBIfam" id="TIGR00473">
    <property type="entry name" value="pssA"/>
    <property type="match status" value="1"/>
</dbReference>
<dbReference type="STRING" id="1111454.HMPREF1250_1539"/>
<evidence type="ECO:0000256" key="10">
    <source>
        <dbReference type="ARBA" id="ARBA00022989"/>
    </source>
</evidence>
<dbReference type="GO" id="GO:0012505">
    <property type="term" value="C:endomembrane system"/>
    <property type="evidence" value="ECO:0007669"/>
    <property type="project" value="UniProtKB-SubCell"/>
</dbReference>
<evidence type="ECO:0000256" key="14">
    <source>
        <dbReference type="ARBA" id="ARBA00023264"/>
    </source>
</evidence>
<keyword evidence="19" id="KW-1185">Reference proteome</keyword>
<dbReference type="AlphaFoldDB" id="U7UAZ4"/>
<evidence type="ECO:0000256" key="17">
    <source>
        <dbReference type="SAM" id="Phobius"/>
    </source>
</evidence>
<dbReference type="OrthoDB" id="9777147at2"/>
<dbReference type="GO" id="GO:0016020">
    <property type="term" value="C:membrane"/>
    <property type="evidence" value="ECO:0007669"/>
    <property type="project" value="UniProtKB-SubCell"/>
</dbReference>
<organism evidence="18 19">
    <name type="scientific">Megasphaera vaginalis</name>
    <name type="common">ex Srinivasan et al. 2021</name>
    <dbReference type="NCBI Taxonomy" id="1111454"/>
    <lineage>
        <taxon>Bacteria</taxon>
        <taxon>Bacillati</taxon>
        <taxon>Bacillota</taxon>
        <taxon>Negativicutes</taxon>
        <taxon>Veillonellales</taxon>
        <taxon>Veillonellaceae</taxon>
        <taxon>Megasphaera</taxon>
    </lineage>
</organism>
<evidence type="ECO:0000256" key="7">
    <source>
        <dbReference type="ARBA" id="ARBA00022516"/>
    </source>
</evidence>
<dbReference type="InterPro" id="IPR048254">
    <property type="entry name" value="CDP_ALCOHOL_P_TRANSF_CS"/>
</dbReference>
<dbReference type="eggNOG" id="COG1183">
    <property type="taxonomic scope" value="Bacteria"/>
</dbReference>
<keyword evidence="7" id="KW-0444">Lipid biosynthesis</keyword>
<dbReference type="Proteomes" id="UP000017090">
    <property type="component" value="Unassembled WGS sequence"/>
</dbReference>
<comment type="caution">
    <text evidence="18">The sequence shown here is derived from an EMBL/GenBank/DDBJ whole genome shotgun (WGS) entry which is preliminary data.</text>
</comment>
<proteinExistence type="inferred from homology"/>
<feature type="transmembrane region" description="Helical" evidence="17">
    <location>
        <begin position="90"/>
        <end position="108"/>
    </location>
</feature>
<accession>U7UAZ4</accession>
<evidence type="ECO:0000313" key="19">
    <source>
        <dbReference type="Proteomes" id="UP000017090"/>
    </source>
</evidence>
<feature type="transmembrane region" description="Helical" evidence="17">
    <location>
        <begin position="202"/>
        <end position="221"/>
    </location>
</feature>
<dbReference type="GO" id="GO:0008654">
    <property type="term" value="P:phospholipid biosynthetic process"/>
    <property type="evidence" value="ECO:0007669"/>
    <property type="project" value="UniProtKB-KW"/>
</dbReference>
<dbReference type="Gene3D" id="1.20.120.1760">
    <property type="match status" value="1"/>
</dbReference>
<dbReference type="PATRIC" id="fig|1111454.3.peg.2178"/>
<evidence type="ECO:0000256" key="16">
    <source>
        <dbReference type="RuleBase" id="RU003750"/>
    </source>
</evidence>
<sequence>MKKVIPCCFTSGNLIFGFISIVLTAQGNFFWGGVCILLATLCDACDGRSARYLGVSGEFGKELDSLSDCVSFGAASAFLIYSYALQDLGWIGVVPAALYAALGGLRLARFNLNTTVVHGYFMGMPIPNGGCLFATFVMSGVHISPVLAAIIVLLVGYDLVSEIHHPDFKGQSADVLHVPALVVALVLGAAALYFVDWRLVICMPFALYIVFGLVNTAMNAVSPAR</sequence>
<evidence type="ECO:0000256" key="5">
    <source>
        <dbReference type="ARBA" id="ARBA00013174"/>
    </source>
</evidence>
<dbReference type="PROSITE" id="PS00379">
    <property type="entry name" value="CDP_ALCOHOL_P_TRANSF"/>
    <property type="match status" value="1"/>
</dbReference>
<evidence type="ECO:0000256" key="15">
    <source>
        <dbReference type="ARBA" id="ARBA00032361"/>
    </source>
</evidence>
<keyword evidence="14" id="KW-1208">Phospholipid metabolism</keyword>
<evidence type="ECO:0000256" key="12">
    <source>
        <dbReference type="ARBA" id="ARBA00023136"/>
    </source>
</evidence>
<dbReference type="EC" id="2.7.8.8" evidence="5"/>